<keyword evidence="9" id="KW-1133">Transmembrane helix</keyword>
<feature type="domain" description="Signal transduction histidine kinase subgroup 3 dimerisation and phosphoacceptor" evidence="11">
    <location>
        <begin position="367"/>
        <end position="431"/>
    </location>
</feature>
<evidence type="ECO:0000256" key="6">
    <source>
        <dbReference type="ARBA" id="ARBA00022777"/>
    </source>
</evidence>
<keyword evidence="6 12" id="KW-0418">Kinase</keyword>
<feature type="transmembrane region" description="Helical" evidence="9">
    <location>
        <begin position="272"/>
        <end position="291"/>
    </location>
</feature>
<dbReference type="RefSeq" id="WP_377395675.1">
    <property type="nucleotide sequence ID" value="NZ_JBHSAN010000054.1"/>
</dbReference>
<dbReference type="InterPro" id="IPR003594">
    <property type="entry name" value="HATPase_dom"/>
</dbReference>
<feature type="transmembrane region" description="Helical" evidence="9">
    <location>
        <begin position="218"/>
        <end position="238"/>
    </location>
</feature>
<evidence type="ECO:0000256" key="8">
    <source>
        <dbReference type="ARBA" id="ARBA00023012"/>
    </source>
</evidence>
<dbReference type="InterPro" id="IPR050482">
    <property type="entry name" value="Sensor_HK_TwoCompSys"/>
</dbReference>
<accession>A0ABW5WFZ9</accession>
<dbReference type="Pfam" id="PF02518">
    <property type="entry name" value="HATPase_c"/>
    <property type="match status" value="1"/>
</dbReference>
<dbReference type="Pfam" id="PF07730">
    <property type="entry name" value="HisKA_3"/>
    <property type="match status" value="1"/>
</dbReference>
<dbReference type="PANTHER" id="PTHR24421:SF10">
    <property type="entry name" value="NITRATE_NITRITE SENSOR PROTEIN NARQ"/>
    <property type="match status" value="1"/>
</dbReference>
<feature type="transmembrane region" description="Helical" evidence="9">
    <location>
        <begin position="157"/>
        <end position="175"/>
    </location>
</feature>
<comment type="catalytic activity">
    <reaction evidence="1">
        <text>ATP + protein L-histidine = ADP + protein N-phospho-L-histidine.</text>
        <dbReference type="EC" id="2.7.13.3"/>
    </reaction>
</comment>
<feature type="domain" description="Histidine kinase/HSP90-like ATPase" evidence="10">
    <location>
        <begin position="482"/>
        <end position="575"/>
    </location>
</feature>
<reference evidence="13" key="1">
    <citation type="journal article" date="2019" name="Int. J. Syst. Evol. Microbiol.">
        <title>The Global Catalogue of Microorganisms (GCM) 10K type strain sequencing project: providing services to taxonomists for standard genome sequencing and annotation.</title>
        <authorList>
            <consortium name="The Broad Institute Genomics Platform"/>
            <consortium name="The Broad Institute Genome Sequencing Center for Infectious Disease"/>
            <person name="Wu L."/>
            <person name="Ma J."/>
        </authorList>
    </citation>
    <scope>NUCLEOTIDE SEQUENCE [LARGE SCALE GENOMIC DNA]</scope>
    <source>
        <strain evidence="13">IBRC-M 10906</strain>
    </source>
</reference>
<keyword evidence="9" id="KW-0812">Transmembrane</keyword>
<evidence type="ECO:0000313" key="12">
    <source>
        <dbReference type="EMBL" id="MFD2802857.1"/>
    </source>
</evidence>
<evidence type="ECO:0000259" key="10">
    <source>
        <dbReference type="Pfam" id="PF02518"/>
    </source>
</evidence>
<feature type="transmembrane region" description="Helical" evidence="9">
    <location>
        <begin position="12"/>
        <end position="38"/>
    </location>
</feature>
<gene>
    <name evidence="12" type="ORF">ACFS2C_26030</name>
</gene>
<evidence type="ECO:0000313" key="13">
    <source>
        <dbReference type="Proteomes" id="UP001597478"/>
    </source>
</evidence>
<keyword evidence="4" id="KW-0808">Transferase</keyword>
<keyword evidence="5" id="KW-0547">Nucleotide-binding</keyword>
<dbReference type="Gene3D" id="3.30.565.10">
    <property type="entry name" value="Histidine kinase-like ATPase, C-terminal domain"/>
    <property type="match status" value="1"/>
</dbReference>
<evidence type="ECO:0000256" key="2">
    <source>
        <dbReference type="ARBA" id="ARBA00012438"/>
    </source>
</evidence>
<feature type="transmembrane region" description="Helical" evidence="9">
    <location>
        <begin position="196"/>
        <end position="212"/>
    </location>
</feature>
<evidence type="ECO:0000256" key="1">
    <source>
        <dbReference type="ARBA" id="ARBA00000085"/>
    </source>
</evidence>
<dbReference type="CDD" id="cd16917">
    <property type="entry name" value="HATPase_UhpB-NarQ-NarX-like"/>
    <property type="match status" value="1"/>
</dbReference>
<organism evidence="12 13">
    <name type="scientific">Prauserella oleivorans</name>
    <dbReference type="NCBI Taxonomy" id="1478153"/>
    <lineage>
        <taxon>Bacteria</taxon>
        <taxon>Bacillati</taxon>
        <taxon>Actinomycetota</taxon>
        <taxon>Actinomycetes</taxon>
        <taxon>Pseudonocardiales</taxon>
        <taxon>Pseudonocardiaceae</taxon>
        <taxon>Prauserella</taxon>
    </lineage>
</organism>
<name>A0ABW5WFZ9_9PSEU</name>
<keyword evidence="13" id="KW-1185">Reference proteome</keyword>
<feature type="transmembrane region" description="Helical" evidence="9">
    <location>
        <begin position="324"/>
        <end position="345"/>
    </location>
</feature>
<dbReference type="InterPro" id="IPR036890">
    <property type="entry name" value="HATPase_C_sf"/>
</dbReference>
<dbReference type="EC" id="2.7.13.3" evidence="2"/>
<keyword evidence="7" id="KW-0067">ATP-binding</keyword>
<evidence type="ECO:0000256" key="9">
    <source>
        <dbReference type="SAM" id="Phobius"/>
    </source>
</evidence>
<evidence type="ECO:0000256" key="4">
    <source>
        <dbReference type="ARBA" id="ARBA00022679"/>
    </source>
</evidence>
<keyword evidence="3" id="KW-0597">Phosphoprotein</keyword>
<dbReference type="Proteomes" id="UP001597478">
    <property type="component" value="Unassembled WGS sequence"/>
</dbReference>
<feature type="transmembrane region" description="Helical" evidence="9">
    <location>
        <begin position="128"/>
        <end position="145"/>
    </location>
</feature>
<dbReference type="PANTHER" id="PTHR24421">
    <property type="entry name" value="NITRATE/NITRITE SENSOR PROTEIN NARX-RELATED"/>
    <property type="match status" value="1"/>
</dbReference>
<dbReference type="InterPro" id="IPR011712">
    <property type="entry name" value="Sig_transdc_His_kin_sub3_dim/P"/>
</dbReference>
<evidence type="ECO:0000256" key="3">
    <source>
        <dbReference type="ARBA" id="ARBA00022553"/>
    </source>
</evidence>
<sequence length="584" mass="60154">MPVSPSAARRRAAGLLQWLGLPGVVLLAALLCDLAIVAKASIDSLGTPGIDLLLLPGILGLSACALWARTQPVTAAWTAAVVLVAGTVLIRANAVSAYTTLLPNITFAETVAGLEIVYFCVRAASSGMAFATTAALVTATLVAVAGRDGAMTFRDMLPAFAGGLILLVLVVVPALQYRRGDGGARSALATLLRKQWLLVGVLALTLFFDTYSSAAAGWGGSLVLLTTAAAAVTVVFALRKPFAGALALAAVLALCAISVAMLSRALPFNDIGGFPMTAVVSGMMVSAFLVRHVQPGRAVGAIALLSTVVGLGAVVNVYPHVDLLQSMAVGAVLLLGISVAIGLYLRARDSERTQAVEAAVSEAQTAERMALARELHDVVAHHVTGIVVQAQAARMLAERDPRVVVDALGQIEHAGTDALAAMRRLVRSMRGDAPAGSSEFSEQATTDLDADLRRLVDAGNHGVATELDLDLPPDLPQEVARSALRIVQESLTNVGKHAAGATRARVSVRAVGTGEPELHIRVSDDGDPGAQGASAIPGGYGLVGMRERVDLLRGRLAAGPGPDGGWLVEAWLPLAGDEAGDKTQ</sequence>
<dbReference type="Gene3D" id="1.20.5.1930">
    <property type="match status" value="1"/>
</dbReference>
<proteinExistence type="predicted"/>
<evidence type="ECO:0000256" key="5">
    <source>
        <dbReference type="ARBA" id="ARBA00022741"/>
    </source>
</evidence>
<protein>
    <recommendedName>
        <fullName evidence="2">histidine kinase</fullName>
        <ecNumber evidence="2">2.7.13.3</ecNumber>
    </recommendedName>
</protein>
<keyword evidence="8" id="KW-0902">Two-component regulatory system</keyword>
<feature type="transmembrane region" description="Helical" evidence="9">
    <location>
        <begin position="298"/>
        <end position="318"/>
    </location>
</feature>
<feature type="transmembrane region" description="Helical" evidence="9">
    <location>
        <begin position="245"/>
        <end position="266"/>
    </location>
</feature>
<evidence type="ECO:0000259" key="11">
    <source>
        <dbReference type="Pfam" id="PF07730"/>
    </source>
</evidence>
<keyword evidence="9" id="KW-0472">Membrane</keyword>
<dbReference type="SUPFAM" id="SSF55874">
    <property type="entry name" value="ATPase domain of HSP90 chaperone/DNA topoisomerase II/histidine kinase"/>
    <property type="match status" value="1"/>
</dbReference>
<dbReference type="GO" id="GO:0016301">
    <property type="term" value="F:kinase activity"/>
    <property type="evidence" value="ECO:0007669"/>
    <property type="project" value="UniProtKB-KW"/>
</dbReference>
<feature type="transmembrane region" description="Helical" evidence="9">
    <location>
        <begin position="50"/>
        <end position="68"/>
    </location>
</feature>
<comment type="caution">
    <text evidence="12">The sequence shown here is derived from an EMBL/GenBank/DDBJ whole genome shotgun (WGS) entry which is preliminary data.</text>
</comment>
<dbReference type="EMBL" id="JBHUOF010000049">
    <property type="protein sequence ID" value="MFD2802857.1"/>
    <property type="molecule type" value="Genomic_DNA"/>
</dbReference>
<evidence type="ECO:0000256" key="7">
    <source>
        <dbReference type="ARBA" id="ARBA00022840"/>
    </source>
</evidence>
<feature type="transmembrane region" description="Helical" evidence="9">
    <location>
        <begin position="75"/>
        <end position="95"/>
    </location>
</feature>